<keyword evidence="4" id="KW-1185">Reference proteome</keyword>
<evidence type="ECO:0000256" key="1">
    <source>
        <dbReference type="SAM" id="MobiDB-lite"/>
    </source>
</evidence>
<evidence type="ECO:0000313" key="4">
    <source>
        <dbReference type="Proteomes" id="UP001140094"/>
    </source>
</evidence>
<evidence type="ECO:0000313" key="3">
    <source>
        <dbReference type="EMBL" id="KAJ2799366.1"/>
    </source>
</evidence>
<evidence type="ECO:0000256" key="2">
    <source>
        <dbReference type="SAM" id="SignalP"/>
    </source>
</evidence>
<dbReference type="OrthoDB" id="5585116at2759"/>
<feature type="compositionally biased region" description="Polar residues" evidence="1">
    <location>
        <begin position="66"/>
        <end position="78"/>
    </location>
</feature>
<name>A0A9W8HRD5_9FUNG</name>
<comment type="caution">
    <text evidence="3">The sequence shown here is derived from an EMBL/GenBank/DDBJ whole genome shotgun (WGS) entry which is preliminary data.</text>
</comment>
<gene>
    <name evidence="3" type="ORF">H4R20_004472</name>
</gene>
<accession>A0A9W8HRD5</accession>
<dbReference type="EMBL" id="JANBUO010001192">
    <property type="protein sequence ID" value="KAJ2799366.1"/>
    <property type="molecule type" value="Genomic_DNA"/>
</dbReference>
<organism evidence="3 4">
    <name type="scientific">Coemansia guatemalensis</name>
    <dbReference type="NCBI Taxonomy" id="2761395"/>
    <lineage>
        <taxon>Eukaryota</taxon>
        <taxon>Fungi</taxon>
        <taxon>Fungi incertae sedis</taxon>
        <taxon>Zoopagomycota</taxon>
        <taxon>Kickxellomycotina</taxon>
        <taxon>Kickxellomycetes</taxon>
        <taxon>Kickxellales</taxon>
        <taxon>Kickxellaceae</taxon>
        <taxon>Coemansia</taxon>
    </lineage>
</organism>
<proteinExistence type="predicted"/>
<keyword evidence="2" id="KW-0732">Signal</keyword>
<feature type="region of interest" description="Disordered" evidence="1">
    <location>
        <begin position="58"/>
        <end position="118"/>
    </location>
</feature>
<feature type="non-terminal residue" evidence="3">
    <location>
        <position position="132"/>
    </location>
</feature>
<feature type="chain" id="PRO_5040868254" evidence="2">
    <location>
        <begin position="20"/>
        <end position="132"/>
    </location>
</feature>
<sequence>MKYATFLASIISTVALTNAYPAAASLDASQICTKACQAAPTDQREVCMRVCTQFAEQSAGFKPATASASPMSTRSASVESPAPTNAKEKQQTELGDVGTDASDSEASESHSEPMSSSAAAVQIGSAVLAIAL</sequence>
<dbReference type="Proteomes" id="UP001140094">
    <property type="component" value="Unassembled WGS sequence"/>
</dbReference>
<protein>
    <submittedName>
        <fullName evidence="3">Uncharacterized protein</fullName>
    </submittedName>
</protein>
<dbReference type="AlphaFoldDB" id="A0A9W8HRD5"/>
<reference evidence="3" key="1">
    <citation type="submission" date="2022-07" db="EMBL/GenBank/DDBJ databases">
        <title>Phylogenomic reconstructions and comparative analyses of Kickxellomycotina fungi.</title>
        <authorList>
            <person name="Reynolds N.K."/>
            <person name="Stajich J.E."/>
            <person name="Barry K."/>
            <person name="Grigoriev I.V."/>
            <person name="Crous P."/>
            <person name="Smith M.E."/>
        </authorList>
    </citation>
    <scope>NUCLEOTIDE SEQUENCE</scope>
    <source>
        <strain evidence="3">NRRL 1565</strain>
    </source>
</reference>
<feature type="signal peptide" evidence="2">
    <location>
        <begin position="1"/>
        <end position="19"/>
    </location>
</feature>